<organism evidence="5 6">
    <name type="scientific">Penicillium subrubescens</name>
    <dbReference type="NCBI Taxonomy" id="1316194"/>
    <lineage>
        <taxon>Eukaryota</taxon>
        <taxon>Fungi</taxon>
        <taxon>Dikarya</taxon>
        <taxon>Ascomycota</taxon>
        <taxon>Pezizomycotina</taxon>
        <taxon>Eurotiomycetes</taxon>
        <taxon>Eurotiomycetidae</taxon>
        <taxon>Eurotiales</taxon>
        <taxon>Aspergillaceae</taxon>
        <taxon>Penicillium</taxon>
    </lineage>
</organism>
<keyword evidence="4" id="KW-0012">Acyltransferase</keyword>
<evidence type="ECO:0000256" key="4">
    <source>
        <dbReference type="ARBA" id="ARBA00023315"/>
    </source>
</evidence>
<dbReference type="AlphaFoldDB" id="A0A1Q5TKJ6"/>
<evidence type="ECO:0000256" key="1">
    <source>
        <dbReference type="ARBA" id="ARBA00005179"/>
    </source>
</evidence>
<sequence>MRYNDPPITKADSAKNSEISSAQILYEPSQVWNSHVIPLVLDRFSIELVDTIKDSSMFATIPRIISTSQEGSPVYAVCDAIACAYLSSTTGTTAAMVNRTRAYATALRTVNTALDDSVQCKNDSTLLAVWMFVVYEAEHKLEIHVPQSFTADRSAVNFNHEKFHISINKHPLASRLPAPTDDVPSLQDGSSVFRKLWVPPNAPVCLDDYLTSDLPQLTLNVVSFTDATLVSLCWPHIAADAMSLRDVAKAWSLVLAGRQSEIPPMLSSGDDPMAPAGNNPLFLDTHVLEEQQVKGWWLLLWGLRFVFDLLWWRKMETRTAFLPWKVVNQLRSNILASLAEKAEKKIATEVTEEQAPFISEGDVVTAWMSLIVASSLLPSKSSRTVGISNAFDLRPRLPSIFPAKENQGSYVQNAVFPCWTNIPACDLIGKSDALGVAALKIRHSIKKQTTEPQIHALARLTRISLEQTHLPPMFGDTSSFLITASNWSKARLFEVVDFGPAVQIAQCTSKYQGSTLAMKKKSIGGNTGSGCQAVKSNPVYYCVDNVSPNNMLARNAFFLAGTPNGDYWVNGCFPNAVWKAMEGVLRDNLLTSG</sequence>
<comment type="similarity">
    <text evidence="2">Belongs to the plant acyltransferase family.</text>
</comment>
<dbReference type="Gene3D" id="3.30.559.10">
    <property type="entry name" value="Chloramphenicol acetyltransferase-like domain"/>
    <property type="match status" value="2"/>
</dbReference>
<evidence type="ECO:0000313" key="5">
    <source>
        <dbReference type="EMBL" id="OKP00749.1"/>
    </source>
</evidence>
<dbReference type="InterPro" id="IPR051283">
    <property type="entry name" value="Sec_Metabolite_Acyltrans"/>
</dbReference>
<evidence type="ECO:0000256" key="3">
    <source>
        <dbReference type="ARBA" id="ARBA00022679"/>
    </source>
</evidence>
<evidence type="ECO:0000313" key="6">
    <source>
        <dbReference type="Proteomes" id="UP000186955"/>
    </source>
</evidence>
<dbReference type="PANTHER" id="PTHR31896">
    <property type="entry name" value="FAMILY REGULATORY PROTEIN, PUTATIVE (AFU_ORTHOLOGUE AFUA_3G14730)-RELATED"/>
    <property type="match status" value="1"/>
</dbReference>
<proteinExistence type="inferred from homology"/>
<name>A0A1Q5TKJ6_9EURO</name>
<dbReference type="EMBL" id="MNBE01000643">
    <property type="protein sequence ID" value="OKP00749.1"/>
    <property type="molecule type" value="Genomic_DNA"/>
</dbReference>
<reference evidence="5 6" key="1">
    <citation type="submission" date="2016-10" db="EMBL/GenBank/DDBJ databases">
        <title>Genome sequence of the ascomycete fungus Penicillium subrubescens.</title>
        <authorList>
            <person name="De Vries R.P."/>
            <person name="Peng M."/>
            <person name="Dilokpimol A."/>
            <person name="Hilden K."/>
            <person name="Makela M.R."/>
            <person name="Grigoriev I."/>
            <person name="Riley R."/>
            <person name="Granchi Z."/>
        </authorList>
    </citation>
    <scope>NUCLEOTIDE SEQUENCE [LARGE SCALE GENOMIC DNA]</scope>
    <source>
        <strain evidence="5 6">CBS 132785</strain>
    </source>
</reference>
<keyword evidence="3" id="KW-0808">Transferase</keyword>
<dbReference type="PANTHER" id="PTHR31896:SF69">
    <property type="entry name" value="FAMILY REGULATORY PROTEIN, PUTATIVE (AFU_ORTHOLOGUE AFUA_3G14730)-RELATED"/>
    <property type="match status" value="1"/>
</dbReference>
<dbReference type="Proteomes" id="UP000186955">
    <property type="component" value="Unassembled WGS sequence"/>
</dbReference>
<accession>A0A1Q5TKJ6</accession>
<dbReference type="STRING" id="1316194.A0A1Q5TKJ6"/>
<evidence type="ECO:0000256" key="2">
    <source>
        <dbReference type="ARBA" id="ARBA00009861"/>
    </source>
</evidence>
<comment type="pathway">
    <text evidence="1">Secondary metabolite biosynthesis.</text>
</comment>
<keyword evidence="6" id="KW-1185">Reference proteome</keyword>
<dbReference type="InterPro" id="IPR023213">
    <property type="entry name" value="CAT-like_dom_sf"/>
</dbReference>
<dbReference type="GO" id="GO:0016746">
    <property type="term" value="F:acyltransferase activity"/>
    <property type="evidence" value="ECO:0007669"/>
    <property type="project" value="UniProtKB-KW"/>
</dbReference>
<protein>
    <submittedName>
        <fullName evidence="5">Uncharacterized protein</fullName>
    </submittedName>
</protein>
<comment type="caution">
    <text evidence="5">The sequence shown here is derived from an EMBL/GenBank/DDBJ whole genome shotgun (WGS) entry which is preliminary data.</text>
</comment>
<gene>
    <name evidence="5" type="ORF">PENSUB_7680</name>
</gene>